<feature type="transmembrane region" description="Helical" evidence="1">
    <location>
        <begin position="35"/>
        <end position="51"/>
    </location>
</feature>
<feature type="transmembrane region" description="Helical" evidence="1">
    <location>
        <begin position="109"/>
        <end position="130"/>
    </location>
</feature>
<dbReference type="PANTHER" id="PTHR32251:SF17">
    <property type="entry name" value="STEROID 5-ALPHA REDUCTASE C-TERMINAL DOMAIN-CONTAINING PROTEIN"/>
    <property type="match status" value="1"/>
</dbReference>
<gene>
    <name evidence="2" type="ORF">IBL26_02300</name>
</gene>
<proteinExistence type="predicted"/>
<dbReference type="Proteomes" id="UP000626026">
    <property type="component" value="Unassembled WGS sequence"/>
</dbReference>
<sequence>MTWVLVLAVTAFLSLSMMLAWAIQRSLRNAGMVDVVWTFALGLAGIFYALAPVPDVEWPGTRQILVALLAGLWSARLGLHILARARKGSEDARYAHFRQEWGAGFERRMFGFLQIQAAAAAFLALSMLLAARNPAPLGWRDAAALVIMLIAIGGEALADAQLRRFRADPSNKGQICDTGLWGLSRHPNYFFEWLGWLAYPLFAISAVHGWGWLALSAPAFMYWLLVYVSGIPPLEAQMARSRGDAWTAYVARTRAFLPLPKGNS</sequence>
<keyword evidence="1" id="KW-0812">Transmembrane</keyword>
<comment type="caution">
    <text evidence="2">The sequence shown here is derived from an EMBL/GenBank/DDBJ whole genome shotgun (WGS) entry which is preliminary data.</text>
</comment>
<dbReference type="InterPro" id="IPR010721">
    <property type="entry name" value="UstE-like"/>
</dbReference>
<evidence type="ECO:0000313" key="2">
    <source>
        <dbReference type="EMBL" id="MBC9205654.1"/>
    </source>
</evidence>
<accession>A0ABR7RGH0</accession>
<keyword evidence="1" id="KW-1133">Transmembrane helix</keyword>
<dbReference type="EMBL" id="JACTVA010000002">
    <property type="protein sequence ID" value="MBC9205654.1"/>
    <property type="molecule type" value="Genomic_DNA"/>
</dbReference>
<name>A0ABR7RGH0_9PROT</name>
<feature type="transmembrane region" description="Helical" evidence="1">
    <location>
        <begin position="142"/>
        <end position="162"/>
    </location>
</feature>
<feature type="transmembrane region" description="Helical" evidence="1">
    <location>
        <begin position="6"/>
        <end position="23"/>
    </location>
</feature>
<reference evidence="2 3" key="1">
    <citation type="journal article" date="2013" name="Int. J. Syst. Evol. Microbiol.">
        <title>Roseomonas aerophila sp. nov., isolated from air.</title>
        <authorList>
            <person name="Kim S.J."/>
            <person name="Weon H.Y."/>
            <person name="Ahn J.H."/>
            <person name="Hong S.B."/>
            <person name="Seok S.J."/>
            <person name="Whang K.S."/>
            <person name="Kwon S.W."/>
        </authorList>
    </citation>
    <scope>NUCLEOTIDE SEQUENCE [LARGE SCALE GENOMIC DNA]</scope>
    <source>
        <strain evidence="2 3">NBRC 108923</strain>
    </source>
</reference>
<dbReference type="Pfam" id="PF06966">
    <property type="entry name" value="DUF1295"/>
    <property type="match status" value="1"/>
</dbReference>
<dbReference type="Gene3D" id="1.20.120.1630">
    <property type="match status" value="1"/>
</dbReference>
<dbReference type="PANTHER" id="PTHR32251">
    <property type="entry name" value="3-OXO-5-ALPHA-STEROID 4-DEHYDROGENASE"/>
    <property type="match status" value="1"/>
</dbReference>
<feature type="transmembrane region" description="Helical" evidence="1">
    <location>
        <begin position="63"/>
        <end position="83"/>
    </location>
</feature>
<dbReference type="PROSITE" id="PS50244">
    <property type="entry name" value="S5A_REDUCTASE"/>
    <property type="match status" value="1"/>
</dbReference>
<keyword evidence="1" id="KW-0472">Membrane</keyword>
<keyword evidence="3" id="KW-1185">Reference proteome</keyword>
<evidence type="ECO:0000313" key="3">
    <source>
        <dbReference type="Proteomes" id="UP000626026"/>
    </source>
</evidence>
<dbReference type="RefSeq" id="WP_187782819.1">
    <property type="nucleotide sequence ID" value="NZ_JACTVA010000002.1"/>
</dbReference>
<organism evidence="2 3">
    <name type="scientific">Teichococcus aerophilus</name>
    <dbReference type="NCBI Taxonomy" id="1224513"/>
    <lineage>
        <taxon>Bacteria</taxon>
        <taxon>Pseudomonadati</taxon>
        <taxon>Pseudomonadota</taxon>
        <taxon>Alphaproteobacteria</taxon>
        <taxon>Acetobacterales</taxon>
        <taxon>Roseomonadaceae</taxon>
        <taxon>Roseomonas</taxon>
    </lineage>
</organism>
<evidence type="ECO:0000256" key="1">
    <source>
        <dbReference type="SAM" id="Phobius"/>
    </source>
</evidence>
<feature type="transmembrane region" description="Helical" evidence="1">
    <location>
        <begin position="193"/>
        <end position="213"/>
    </location>
</feature>
<protein>
    <submittedName>
        <fullName evidence="2">DUF1295 domain-containing protein</fullName>
    </submittedName>
</protein>